<evidence type="ECO:0000313" key="12">
    <source>
        <dbReference type="Proteomes" id="UP000552935"/>
    </source>
</evidence>
<feature type="transmembrane region" description="Helical" evidence="7">
    <location>
        <begin position="105"/>
        <end position="124"/>
    </location>
</feature>
<evidence type="ECO:0000256" key="6">
    <source>
        <dbReference type="ARBA" id="ARBA00023136"/>
    </source>
</evidence>
<evidence type="ECO:0000256" key="2">
    <source>
        <dbReference type="ARBA" id="ARBA00007400"/>
    </source>
</evidence>
<feature type="domain" description="Acyltransferase 3" evidence="8">
    <location>
        <begin position="22"/>
        <end position="370"/>
    </location>
</feature>
<dbReference type="EMBL" id="SSHM01000001">
    <property type="protein sequence ID" value="THC79379.1"/>
    <property type="molecule type" value="Genomic_DNA"/>
</dbReference>
<evidence type="ECO:0000256" key="1">
    <source>
        <dbReference type="ARBA" id="ARBA00004651"/>
    </source>
</evidence>
<feature type="transmembrane region" description="Helical" evidence="7">
    <location>
        <begin position="243"/>
        <end position="261"/>
    </location>
</feature>
<keyword evidence="3" id="KW-1003">Cell membrane</keyword>
<feature type="transmembrane region" description="Helical" evidence="7">
    <location>
        <begin position="144"/>
        <end position="165"/>
    </location>
</feature>
<feature type="transmembrane region" description="Helical" evidence="7">
    <location>
        <begin position="281"/>
        <end position="300"/>
    </location>
</feature>
<reference evidence="10 11" key="1">
    <citation type="submission" date="2019-04" db="EMBL/GenBank/DDBJ databases">
        <title>Genome Announcement to Ensure Probiotic Safety of Lactobacillus rhamnosus UBLR-58.</title>
        <authorList>
            <person name="Sulthana A."/>
            <person name="Lakshmi S.G."/>
            <person name="Madempudi R.S."/>
        </authorList>
    </citation>
    <scope>NUCLEOTIDE SEQUENCE [LARGE SCALE GENOMIC DNA]</scope>
    <source>
        <strain evidence="10 11">UBLR-58</strain>
    </source>
</reference>
<evidence type="ECO:0000313" key="10">
    <source>
        <dbReference type="EMBL" id="THC79379.1"/>
    </source>
</evidence>
<feature type="transmembrane region" description="Helical" evidence="7">
    <location>
        <begin position="20"/>
        <end position="38"/>
    </location>
</feature>
<comment type="subcellular location">
    <subcellularLocation>
        <location evidence="1">Cell membrane</location>
        <topology evidence="1">Multi-pass membrane protein</topology>
    </subcellularLocation>
</comment>
<evidence type="ECO:0000313" key="11">
    <source>
        <dbReference type="Proteomes" id="UP000307517"/>
    </source>
</evidence>
<dbReference type="AlphaFoldDB" id="A0A508Z0H6"/>
<evidence type="ECO:0000259" key="8">
    <source>
        <dbReference type="Pfam" id="PF01757"/>
    </source>
</evidence>
<evidence type="ECO:0000256" key="5">
    <source>
        <dbReference type="ARBA" id="ARBA00022989"/>
    </source>
</evidence>
<keyword evidence="9" id="KW-0012">Acyltransferase</keyword>
<dbReference type="GO" id="GO:0016413">
    <property type="term" value="F:O-acetyltransferase activity"/>
    <property type="evidence" value="ECO:0007669"/>
    <property type="project" value="TreeGrafter"/>
</dbReference>
<feature type="transmembrane region" description="Helical" evidence="7">
    <location>
        <begin position="214"/>
        <end position="231"/>
    </location>
</feature>
<dbReference type="EMBL" id="JACCKI010000010">
    <property type="protein sequence ID" value="NZA05698.1"/>
    <property type="molecule type" value="Genomic_DNA"/>
</dbReference>
<keyword evidence="5 7" id="KW-1133">Transmembrane helix</keyword>
<dbReference type="InterPro" id="IPR002656">
    <property type="entry name" value="Acyl_transf_3_dom"/>
</dbReference>
<dbReference type="Pfam" id="PF01757">
    <property type="entry name" value="Acyl_transf_3"/>
    <property type="match status" value="1"/>
</dbReference>
<keyword evidence="6 7" id="KW-0472">Membrane</keyword>
<proteinExistence type="inferred from homology"/>
<reference evidence="9 12" key="2">
    <citation type="submission" date="2020-07" db="EMBL/GenBank/DDBJ databases">
        <title>Organ Donor 1.</title>
        <authorList>
            <person name="Marsh A.J."/>
            <person name="Azcarate-Peril M.A."/>
        </authorList>
    </citation>
    <scope>NUCLEOTIDE SEQUENCE [LARGE SCALE GENOMIC DNA]</scope>
    <source>
        <strain evidence="9 12">AMC0712</strain>
    </source>
</reference>
<evidence type="ECO:0000256" key="7">
    <source>
        <dbReference type="SAM" id="Phobius"/>
    </source>
</evidence>
<sequence>MKQVQATANATTAKPTKHRYLYEIDLMRLIFIAGVLLNHTTTAFQHQMSSGFASTALLATHLMIHFTRMGFMFMTGLVLTMVYYSRQRNWPRFFKKRFTTVGVPYVLWNTILMISAVLLGIGGFTVANFWPDYLSALLHGDQFYLYYVLVTLQLYLLFPAMLWLFKRTEKHHGALLLASFTLQLLIVAGIKYGLPHVDTSHWLWWFRAYGVNVVTYQFFFIAGGLFSLHAQAVKTWLMSHQRLIGWSTLFLSLGTVGLYGFNKQILGLTHSAAVSPHQPYMLVYDVVMIAFVAILGQKYASWHAKQPTHWIARLVGHGAQVSFGVYLCQTIAITLLGGVLGLVHLSNLMLMLLLPLGYLSILGISFAIAWFCYKVSPFGWLIGRPQSLLLATKGVLNHEQTHRSVISESHQSS</sequence>
<dbReference type="Proteomes" id="UP000307517">
    <property type="component" value="Unassembled WGS sequence"/>
</dbReference>
<evidence type="ECO:0000313" key="9">
    <source>
        <dbReference type="EMBL" id="NZA05698.1"/>
    </source>
</evidence>
<dbReference type="PANTHER" id="PTHR40074:SF2">
    <property type="entry name" value="O-ACETYLTRANSFERASE WECH"/>
    <property type="match status" value="1"/>
</dbReference>
<organism evidence="9 12">
    <name type="scientific">Lacticaseibacillus rhamnosus</name>
    <name type="common">Lactobacillus rhamnosus</name>
    <dbReference type="NCBI Taxonomy" id="47715"/>
    <lineage>
        <taxon>Bacteria</taxon>
        <taxon>Bacillati</taxon>
        <taxon>Bacillota</taxon>
        <taxon>Bacilli</taxon>
        <taxon>Lactobacillales</taxon>
        <taxon>Lactobacillaceae</taxon>
        <taxon>Lacticaseibacillus</taxon>
    </lineage>
</organism>
<dbReference type="Proteomes" id="UP000552935">
    <property type="component" value="Unassembled WGS sequence"/>
</dbReference>
<dbReference type="GO" id="GO:0005886">
    <property type="term" value="C:plasma membrane"/>
    <property type="evidence" value="ECO:0007669"/>
    <property type="project" value="UniProtKB-SubCell"/>
</dbReference>
<comment type="similarity">
    <text evidence="2">Belongs to the acyltransferase 3 family.</text>
</comment>
<protein>
    <submittedName>
        <fullName evidence="9">Acyltransferase</fullName>
    </submittedName>
</protein>
<dbReference type="GO" id="GO:0009246">
    <property type="term" value="P:enterobacterial common antigen biosynthetic process"/>
    <property type="evidence" value="ECO:0007669"/>
    <property type="project" value="TreeGrafter"/>
</dbReference>
<gene>
    <name evidence="10" type="ORF">E6L36_02535</name>
    <name evidence="9" type="ORF">H0N82_11545</name>
</gene>
<keyword evidence="9" id="KW-0808">Transferase</keyword>
<name>A0A508Z0H6_LACRH</name>
<comment type="caution">
    <text evidence="9">The sequence shown here is derived from an EMBL/GenBank/DDBJ whole genome shotgun (WGS) entry which is preliminary data.</text>
</comment>
<feature type="transmembrane region" description="Helical" evidence="7">
    <location>
        <begin position="321"/>
        <end position="343"/>
    </location>
</feature>
<feature type="transmembrane region" description="Helical" evidence="7">
    <location>
        <begin position="174"/>
        <end position="194"/>
    </location>
</feature>
<dbReference type="PANTHER" id="PTHR40074">
    <property type="entry name" value="O-ACETYLTRANSFERASE WECH"/>
    <property type="match status" value="1"/>
</dbReference>
<dbReference type="RefSeq" id="WP_005692160.1">
    <property type="nucleotide sequence ID" value="NZ_CABFNI010000016.1"/>
</dbReference>
<accession>A0A508Z0H6</accession>
<feature type="transmembrane region" description="Helical" evidence="7">
    <location>
        <begin position="349"/>
        <end position="373"/>
    </location>
</feature>
<feature type="transmembrane region" description="Helical" evidence="7">
    <location>
        <begin position="58"/>
        <end position="84"/>
    </location>
</feature>
<keyword evidence="4 7" id="KW-0812">Transmembrane</keyword>
<evidence type="ECO:0000256" key="4">
    <source>
        <dbReference type="ARBA" id="ARBA00022692"/>
    </source>
</evidence>
<evidence type="ECO:0000256" key="3">
    <source>
        <dbReference type="ARBA" id="ARBA00022475"/>
    </source>
</evidence>